<evidence type="ECO:0000313" key="4">
    <source>
        <dbReference type="Proteomes" id="UP000185657"/>
    </source>
</evidence>
<keyword evidence="4" id="KW-1185">Reference proteome</keyword>
<dbReference type="RefSeq" id="WP_066086493.1">
    <property type="nucleotide sequence ID" value="NZ_CP017476.1"/>
</dbReference>
<keyword evidence="1" id="KW-0812">Transmembrane</keyword>
<gene>
    <name evidence="2" type="ORF">LPB072_19955</name>
    <name evidence="3" type="ORF">LPB72_04595</name>
</gene>
<proteinExistence type="predicted"/>
<dbReference type="OrthoDB" id="9811610at2"/>
<dbReference type="KEGG" id="hyl:LPB072_19955"/>
<dbReference type="AlphaFoldDB" id="A0A163CKD8"/>
<dbReference type="EMBL" id="CP017476">
    <property type="protein sequence ID" value="AOW14755.1"/>
    <property type="molecule type" value="Genomic_DNA"/>
</dbReference>
<dbReference type="STRING" id="1763535.LPB072_19955"/>
<organism evidence="2 5">
    <name type="scientific">Hydrogenophaga crassostreae</name>
    <dbReference type="NCBI Taxonomy" id="1763535"/>
    <lineage>
        <taxon>Bacteria</taxon>
        <taxon>Pseudomonadati</taxon>
        <taxon>Pseudomonadota</taxon>
        <taxon>Betaproteobacteria</taxon>
        <taxon>Burkholderiales</taxon>
        <taxon>Comamonadaceae</taxon>
        <taxon>Hydrogenophaga</taxon>
    </lineage>
</organism>
<evidence type="ECO:0000313" key="3">
    <source>
        <dbReference type="EMBL" id="OAD43149.1"/>
    </source>
</evidence>
<protein>
    <recommendedName>
        <fullName evidence="6">DUF2905 domain-containing protein</fullName>
    </recommendedName>
</protein>
<dbReference type="EMBL" id="LVWD01000004">
    <property type="protein sequence ID" value="OAD43149.1"/>
    <property type="molecule type" value="Genomic_DNA"/>
</dbReference>
<dbReference type="Proteomes" id="UP000185657">
    <property type="component" value="Unassembled WGS sequence"/>
</dbReference>
<keyword evidence="1" id="KW-0472">Membrane</keyword>
<dbReference type="Pfam" id="PF11146">
    <property type="entry name" value="DUF2905"/>
    <property type="match status" value="1"/>
</dbReference>
<feature type="transmembrane region" description="Helical" evidence="1">
    <location>
        <begin position="43"/>
        <end position="63"/>
    </location>
</feature>
<keyword evidence="1" id="KW-1133">Transmembrane helix</keyword>
<reference evidence="2 5" key="2">
    <citation type="submission" date="2016-10" db="EMBL/GenBank/DDBJ databases">
        <title>Hydorgenophaga sp. LPB0072 isolated from gastropod.</title>
        <authorList>
            <person name="Kim E."/>
            <person name="Yi H."/>
        </authorList>
    </citation>
    <scope>NUCLEOTIDE SEQUENCE [LARGE SCALE GENOMIC DNA]</scope>
    <source>
        <strain evidence="2 5">LPB0072</strain>
    </source>
</reference>
<dbReference type="InterPro" id="IPR021320">
    <property type="entry name" value="DUF2905"/>
</dbReference>
<name>A0A163CKD8_9BURK</name>
<reference evidence="3 4" key="1">
    <citation type="submission" date="2016-02" db="EMBL/GenBank/DDBJ databases">
        <title>Draft genome sequence of Hydrogenophaga sp. LPB0072.</title>
        <authorList>
            <person name="Shin S.-K."/>
            <person name="Yi H."/>
        </authorList>
    </citation>
    <scope>NUCLEOTIDE SEQUENCE [LARGE SCALE GENOMIC DNA]</scope>
    <source>
        <strain evidence="3 4">LPB0072</strain>
    </source>
</reference>
<sequence>MIRWMIVIFLALVFISWVTPLLQKLGLGKLPGDFRFKVFGREWFIPLTTTIVLSFMVSLIGQLL</sequence>
<evidence type="ECO:0000313" key="5">
    <source>
        <dbReference type="Proteomes" id="UP000185680"/>
    </source>
</evidence>
<accession>A0A163CKD8</accession>
<evidence type="ECO:0008006" key="6">
    <source>
        <dbReference type="Google" id="ProtNLM"/>
    </source>
</evidence>
<dbReference type="Proteomes" id="UP000185680">
    <property type="component" value="Chromosome"/>
</dbReference>
<feature type="transmembrane region" description="Helical" evidence="1">
    <location>
        <begin position="6"/>
        <end position="22"/>
    </location>
</feature>
<evidence type="ECO:0000256" key="1">
    <source>
        <dbReference type="SAM" id="Phobius"/>
    </source>
</evidence>
<evidence type="ECO:0000313" key="2">
    <source>
        <dbReference type="EMBL" id="AOW14755.1"/>
    </source>
</evidence>